<dbReference type="AlphaFoldDB" id="A0A917H8G4"/>
<dbReference type="GO" id="GO:0004331">
    <property type="term" value="F:fructose-2,6-bisphosphate 2-phosphatase activity"/>
    <property type="evidence" value="ECO:0007669"/>
    <property type="project" value="TreeGrafter"/>
</dbReference>
<feature type="binding site" evidence="3">
    <location>
        <position position="58"/>
    </location>
    <ligand>
        <name>substrate</name>
    </ligand>
</feature>
<dbReference type="CDD" id="cd07067">
    <property type="entry name" value="HP_PGM_like"/>
    <property type="match status" value="1"/>
</dbReference>
<dbReference type="EMBL" id="BMHY01000004">
    <property type="protein sequence ID" value="GGG70539.1"/>
    <property type="molecule type" value="Genomic_DNA"/>
</dbReference>
<reference evidence="4 5" key="1">
    <citation type="journal article" date="2014" name="Int. J. Syst. Evol. Microbiol.">
        <title>Complete genome sequence of Corynebacterium casei LMG S-19264T (=DSM 44701T), isolated from a smear-ripened cheese.</title>
        <authorList>
            <consortium name="US DOE Joint Genome Institute (JGI-PGF)"/>
            <person name="Walter F."/>
            <person name="Albersmeier A."/>
            <person name="Kalinowski J."/>
            <person name="Ruckert C."/>
        </authorList>
    </citation>
    <scope>NUCLEOTIDE SEQUENCE [LARGE SCALE GENOMIC DNA]</scope>
    <source>
        <strain evidence="4 5">CGMCC 1.15286</strain>
    </source>
</reference>
<dbReference type="Proteomes" id="UP000600247">
    <property type="component" value="Unassembled WGS sequence"/>
</dbReference>
<name>A0A917H8G4_9BACL</name>
<feature type="active site" description="Tele-phosphohistidine intermediate" evidence="2">
    <location>
        <position position="9"/>
    </location>
</feature>
<dbReference type="PANTHER" id="PTHR46517">
    <property type="entry name" value="FRUCTOSE-2,6-BISPHOSPHATASE TIGAR"/>
    <property type="match status" value="1"/>
</dbReference>
<evidence type="ECO:0000313" key="5">
    <source>
        <dbReference type="Proteomes" id="UP000600247"/>
    </source>
</evidence>
<organism evidence="4 5">
    <name type="scientific">Paenibacillus radicis</name>
    <name type="common">ex Gao et al. 2016</name>
    <dbReference type="NCBI Taxonomy" id="1737354"/>
    <lineage>
        <taxon>Bacteria</taxon>
        <taxon>Bacillati</taxon>
        <taxon>Bacillota</taxon>
        <taxon>Bacilli</taxon>
        <taxon>Bacillales</taxon>
        <taxon>Paenibacillaceae</taxon>
        <taxon>Paenibacillus</taxon>
    </lineage>
</organism>
<proteinExistence type="predicted"/>
<sequence>MTYIAFVRHGMTDWNITRRAQGQSDIPLNDEGRQQANALATRLQKEKWDLIFSSDLSRAKETADIVANKMKLNVQTDQRLREMHKGETEGTTLEERISRWGSDWESLPLGIENDESVIYRGASFVTEIAETYKGKRILVVSHGALIGLTIKKLIPQTNINEHFSNTSITIIKFNGMDWECELFNCANHVNETG</sequence>
<dbReference type="Pfam" id="PF00300">
    <property type="entry name" value="His_Phos_1"/>
    <property type="match status" value="1"/>
</dbReference>
<gene>
    <name evidence="4" type="ORF">GCM10010918_27360</name>
</gene>
<dbReference type="SMART" id="SM00855">
    <property type="entry name" value="PGAM"/>
    <property type="match status" value="1"/>
</dbReference>
<dbReference type="GO" id="GO:0005829">
    <property type="term" value="C:cytosol"/>
    <property type="evidence" value="ECO:0007669"/>
    <property type="project" value="TreeGrafter"/>
</dbReference>
<evidence type="ECO:0000256" key="1">
    <source>
        <dbReference type="ARBA" id="ARBA00022801"/>
    </source>
</evidence>
<evidence type="ECO:0000313" key="4">
    <source>
        <dbReference type="EMBL" id="GGG70539.1"/>
    </source>
</evidence>
<dbReference type="SUPFAM" id="SSF53254">
    <property type="entry name" value="Phosphoglycerate mutase-like"/>
    <property type="match status" value="1"/>
</dbReference>
<protein>
    <submittedName>
        <fullName evidence="4">Fructose 1,6-bisphosphatase</fullName>
    </submittedName>
</protein>
<dbReference type="GO" id="GO:0045820">
    <property type="term" value="P:negative regulation of glycolytic process"/>
    <property type="evidence" value="ECO:0007669"/>
    <property type="project" value="TreeGrafter"/>
</dbReference>
<dbReference type="GO" id="GO:0043456">
    <property type="term" value="P:regulation of pentose-phosphate shunt"/>
    <property type="evidence" value="ECO:0007669"/>
    <property type="project" value="TreeGrafter"/>
</dbReference>
<dbReference type="InterPro" id="IPR029033">
    <property type="entry name" value="His_PPase_superfam"/>
</dbReference>
<dbReference type="InterPro" id="IPR013078">
    <property type="entry name" value="His_Pase_superF_clade-1"/>
</dbReference>
<accession>A0A917H8G4</accession>
<keyword evidence="1" id="KW-0378">Hydrolase</keyword>
<dbReference type="PANTHER" id="PTHR46517:SF1">
    <property type="entry name" value="FRUCTOSE-2,6-BISPHOSPHATASE TIGAR"/>
    <property type="match status" value="1"/>
</dbReference>
<keyword evidence="5" id="KW-1185">Reference proteome</keyword>
<evidence type="ECO:0000256" key="3">
    <source>
        <dbReference type="PIRSR" id="PIRSR613078-2"/>
    </source>
</evidence>
<dbReference type="Gene3D" id="3.40.50.1240">
    <property type="entry name" value="Phosphoglycerate mutase-like"/>
    <property type="match status" value="1"/>
</dbReference>
<dbReference type="InterPro" id="IPR051695">
    <property type="entry name" value="Phosphoglycerate_Mutase"/>
</dbReference>
<comment type="caution">
    <text evidence="4">The sequence shown here is derived from an EMBL/GenBank/DDBJ whole genome shotgun (WGS) entry which is preliminary data.</text>
</comment>
<feature type="active site" description="Proton donor/acceptor" evidence="2">
    <location>
        <position position="82"/>
    </location>
</feature>
<feature type="binding site" evidence="3">
    <location>
        <begin position="8"/>
        <end position="15"/>
    </location>
    <ligand>
        <name>substrate</name>
    </ligand>
</feature>
<evidence type="ECO:0000256" key="2">
    <source>
        <dbReference type="PIRSR" id="PIRSR613078-1"/>
    </source>
</evidence>
<dbReference type="RefSeq" id="WP_188889720.1">
    <property type="nucleotide sequence ID" value="NZ_BMHY01000004.1"/>
</dbReference>